<dbReference type="PROSITE" id="PS51257">
    <property type="entry name" value="PROKAR_LIPOPROTEIN"/>
    <property type="match status" value="1"/>
</dbReference>
<dbReference type="PANTHER" id="PTHR43649:SF29">
    <property type="entry name" value="OSMOPROTECTIVE COMPOUNDS-BINDING PROTEIN GGTB"/>
    <property type="match status" value="1"/>
</dbReference>
<evidence type="ECO:0000313" key="5">
    <source>
        <dbReference type="EMBL" id="KPL89520.1"/>
    </source>
</evidence>
<keyword evidence="2" id="KW-0813">Transport</keyword>
<dbReference type="EMBL" id="LGKN01000003">
    <property type="protein sequence ID" value="KPL89520.1"/>
    <property type="molecule type" value="Genomic_DNA"/>
</dbReference>
<dbReference type="AlphaFoldDB" id="A0A0P6YZ32"/>
<dbReference type="Gene3D" id="3.40.190.10">
    <property type="entry name" value="Periplasmic binding protein-like II"/>
    <property type="match status" value="2"/>
</dbReference>
<dbReference type="Pfam" id="PF01547">
    <property type="entry name" value="SBP_bac_1"/>
    <property type="match status" value="1"/>
</dbReference>
<dbReference type="InterPro" id="IPR006059">
    <property type="entry name" value="SBP"/>
</dbReference>
<organism evidence="5 6">
    <name type="scientific">Ardenticatena maritima</name>
    <dbReference type="NCBI Taxonomy" id="872965"/>
    <lineage>
        <taxon>Bacteria</taxon>
        <taxon>Bacillati</taxon>
        <taxon>Chloroflexota</taxon>
        <taxon>Ardenticatenia</taxon>
        <taxon>Ardenticatenales</taxon>
        <taxon>Ardenticatenaceae</taxon>
        <taxon>Ardenticatena</taxon>
    </lineage>
</organism>
<evidence type="ECO:0000313" key="6">
    <source>
        <dbReference type="Proteomes" id="UP000050502"/>
    </source>
</evidence>
<keyword evidence="4" id="KW-0732">Signal</keyword>
<dbReference type="PANTHER" id="PTHR43649">
    <property type="entry name" value="ARABINOSE-BINDING PROTEIN-RELATED"/>
    <property type="match status" value="1"/>
</dbReference>
<feature type="compositionally biased region" description="Low complexity" evidence="3">
    <location>
        <begin position="38"/>
        <end position="51"/>
    </location>
</feature>
<feature type="region of interest" description="Disordered" evidence="3">
    <location>
        <begin position="27"/>
        <end position="60"/>
    </location>
</feature>
<name>A0A0P6YZ32_9CHLR</name>
<comment type="similarity">
    <text evidence="1">Belongs to the bacterial solute-binding protein 1 family.</text>
</comment>
<reference evidence="5 6" key="1">
    <citation type="submission" date="2015-07" db="EMBL/GenBank/DDBJ databases">
        <title>Whole genome sequence of Ardenticatena maritima DSM 23922.</title>
        <authorList>
            <person name="Hemp J."/>
            <person name="Ward L.M."/>
            <person name="Pace L.A."/>
            <person name="Fischer W.W."/>
        </authorList>
    </citation>
    <scope>NUCLEOTIDE SEQUENCE [LARGE SCALE GENOMIC DNA]</scope>
    <source>
        <strain evidence="5 6">110S</strain>
    </source>
</reference>
<protein>
    <submittedName>
        <fullName evidence="5">ABC transporter substrate-binding protein</fullName>
    </submittedName>
</protein>
<comment type="caution">
    <text evidence="5">The sequence shown here is derived from an EMBL/GenBank/DDBJ whole genome shotgun (WGS) entry which is preliminary data.</text>
</comment>
<evidence type="ECO:0000256" key="4">
    <source>
        <dbReference type="SAM" id="SignalP"/>
    </source>
</evidence>
<feature type="signal peptide" evidence="4">
    <location>
        <begin position="1"/>
        <end position="22"/>
    </location>
</feature>
<proteinExistence type="inferred from homology"/>
<sequence length="472" mass="52154">MRIKSRKWSFLAVLLVALMALAACGGGEETTQTEEPAETSPTATTAPAESGGESGGEMAGEGSYYERALAGEFKGTVVTMTGPFTDEDAVKFNESVREFEEATGIDIQYEGSKEFEATISIRVEAGDAPDIVDFPQPGLLGTFVKQGKVVDVREFLSEEYLQQQYNQSWLDMATLEGPDGPVMAGVWHRFNAKSLVWYPKDDFEAAGYQIPTTWDELIALSDQIKADGDTPWCIGIESGAATGWPATDWMEDIMLRTTSLENYDKWVRGELPFSSPEVKRAAELMAQIWFTDGYVYGGRAAIATTFFGDAPAPMFEEPPKCWLHRQGNFITSFFPEGVQAGVDYDFFYFPPIDEEYGKPWLVAGDIMAMFNDRPEVRAVMEYFTRGEALKGWLAAGGALSPHKDAQIDWYGDPVERRIAELVQEATAFRFDGSDLMPGEVGAGSFWKAMTDWVSGTVDLDTALAEIDASWPR</sequence>
<evidence type="ECO:0000256" key="1">
    <source>
        <dbReference type="ARBA" id="ARBA00008520"/>
    </source>
</evidence>
<evidence type="ECO:0000256" key="3">
    <source>
        <dbReference type="SAM" id="MobiDB-lite"/>
    </source>
</evidence>
<evidence type="ECO:0000256" key="2">
    <source>
        <dbReference type="ARBA" id="ARBA00022448"/>
    </source>
</evidence>
<dbReference type="PATRIC" id="fig|872965.6.peg.679"/>
<accession>A0A0P6YZ32</accession>
<dbReference type="RefSeq" id="WP_060687226.1">
    <property type="nucleotide sequence ID" value="NZ_LGKN01000003.1"/>
</dbReference>
<feature type="chain" id="PRO_5006134049" evidence="4">
    <location>
        <begin position="23"/>
        <end position="472"/>
    </location>
</feature>
<dbReference type="InterPro" id="IPR050490">
    <property type="entry name" value="Bact_solute-bd_prot1"/>
</dbReference>
<dbReference type="SUPFAM" id="SSF53850">
    <property type="entry name" value="Periplasmic binding protein-like II"/>
    <property type="match status" value="1"/>
</dbReference>
<gene>
    <name evidence="5" type="ORF">SE16_03585</name>
</gene>
<dbReference type="Proteomes" id="UP000050502">
    <property type="component" value="Unassembled WGS sequence"/>
</dbReference>